<comment type="caution">
    <text evidence="2">The sequence shown here is derived from an EMBL/GenBank/DDBJ whole genome shotgun (WGS) entry which is preliminary data.</text>
</comment>
<protein>
    <submittedName>
        <fullName evidence="2">Uncharacterized protein</fullName>
    </submittedName>
</protein>
<reference evidence="2 3" key="1">
    <citation type="journal article" date="2021" name="Elife">
        <title>Chloroplast acquisition without the gene transfer in kleptoplastic sea slugs, Plakobranchus ocellatus.</title>
        <authorList>
            <person name="Maeda T."/>
            <person name="Takahashi S."/>
            <person name="Yoshida T."/>
            <person name="Shimamura S."/>
            <person name="Takaki Y."/>
            <person name="Nagai Y."/>
            <person name="Toyoda A."/>
            <person name="Suzuki Y."/>
            <person name="Arimoto A."/>
            <person name="Ishii H."/>
            <person name="Satoh N."/>
            <person name="Nishiyama T."/>
            <person name="Hasebe M."/>
            <person name="Maruyama T."/>
            <person name="Minagawa J."/>
            <person name="Obokata J."/>
            <person name="Shigenobu S."/>
        </authorList>
    </citation>
    <scope>NUCLEOTIDE SEQUENCE [LARGE SCALE GENOMIC DNA]</scope>
</reference>
<feature type="compositionally biased region" description="Acidic residues" evidence="1">
    <location>
        <begin position="64"/>
        <end position="82"/>
    </location>
</feature>
<feature type="region of interest" description="Disordered" evidence="1">
    <location>
        <begin position="1"/>
        <end position="20"/>
    </location>
</feature>
<evidence type="ECO:0000256" key="1">
    <source>
        <dbReference type="SAM" id="MobiDB-lite"/>
    </source>
</evidence>
<feature type="compositionally biased region" description="Basic residues" evidence="1">
    <location>
        <begin position="87"/>
        <end position="103"/>
    </location>
</feature>
<proteinExistence type="predicted"/>
<dbReference type="EMBL" id="BLXT01004140">
    <property type="protein sequence ID" value="GFO09989.1"/>
    <property type="molecule type" value="Genomic_DNA"/>
</dbReference>
<keyword evidence="3" id="KW-1185">Reference proteome</keyword>
<feature type="compositionally biased region" description="Polar residues" evidence="1">
    <location>
        <begin position="46"/>
        <end position="56"/>
    </location>
</feature>
<dbReference type="Proteomes" id="UP000735302">
    <property type="component" value="Unassembled WGS sequence"/>
</dbReference>
<accession>A0AAV4AV58</accession>
<evidence type="ECO:0000313" key="2">
    <source>
        <dbReference type="EMBL" id="GFO09989.1"/>
    </source>
</evidence>
<name>A0AAV4AV58_9GAST</name>
<gene>
    <name evidence="2" type="ORF">PoB_003649400</name>
</gene>
<sequence>MANYLRIPNEKNNQDPIPCPPMLGPSMGPIFYTIFKVTVLGKTHRLNPSNRVSSKYSSRRKEEKEEDDDDEEKEEEEEEEEGGGGGRGRKKKERKRRRRRKRTTAATTRGGGGNENVGIRNSKSIVRSRRNFLKITLNT</sequence>
<organism evidence="2 3">
    <name type="scientific">Plakobranchus ocellatus</name>
    <dbReference type="NCBI Taxonomy" id="259542"/>
    <lineage>
        <taxon>Eukaryota</taxon>
        <taxon>Metazoa</taxon>
        <taxon>Spiralia</taxon>
        <taxon>Lophotrochozoa</taxon>
        <taxon>Mollusca</taxon>
        <taxon>Gastropoda</taxon>
        <taxon>Heterobranchia</taxon>
        <taxon>Euthyneura</taxon>
        <taxon>Panpulmonata</taxon>
        <taxon>Sacoglossa</taxon>
        <taxon>Placobranchoidea</taxon>
        <taxon>Plakobranchidae</taxon>
        <taxon>Plakobranchus</taxon>
    </lineage>
</organism>
<evidence type="ECO:0000313" key="3">
    <source>
        <dbReference type="Proteomes" id="UP000735302"/>
    </source>
</evidence>
<feature type="region of interest" description="Disordered" evidence="1">
    <location>
        <begin position="41"/>
        <end position="123"/>
    </location>
</feature>
<dbReference type="AlphaFoldDB" id="A0AAV4AV58"/>